<keyword evidence="7" id="KW-1185">Reference proteome</keyword>
<evidence type="ECO:0000256" key="2">
    <source>
        <dbReference type="SAM" id="MobiDB-lite"/>
    </source>
</evidence>
<keyword evidence="3" id="KW-1133">Transmembrane helix</keyword>
<dbReference type="Gene3D" id="3.40.630.190">
    <property type="entry name" value="LCP protein"/>
    <property type="match status" value="1"/>
</dbReference>
<dbReference type="Pfam" id="PF03816">
    <property type="entry name" value="LytR_cpsA_psr"/>
    <property type="match status" value="1"/>
</dbReference>
<feature type="region of interest" description="Disordered" evidence="2">
    <location>
        <begin position="477"/>
        <end position="522"/>
    </location>
</feature>
<evidence type="ECO:0000256" key="3">
    <source>
        <dbReference type="SAM" id="Phobius"/>
    </source>
</evidence>
<dbReference type="KEGG" id="csil:CBE74_03015"/>
<reference evidence="6 7" key="1">
    <citation type="journal article" date="2014" name="BMC Vet. Res.">
        <title>First report of Corynebacterium pseudotuberculosis from caseous lymphadenitis lesions in Black Alentejano pig (Sus scrofa domesticus).</title>
        <authorList>
            <person name="Oliveira M."/>
            <person name="Barroco C."/>
            <person name="Mottola C."/>
            <person name="Santos R."/>
            <person name="Lemsaddek A."/>
            <person name="Tavares L."/>
            <person name="Semedo-Lemsaddek T."/>
        </authorList>
    </citation>
    <scope>NUCLEOTIDE SEQUENCE [LARGE SCALE GENOMIC DNA]</scope>
    <source>
        <strain evidence="6 7">PO100/5</strain>
    </source>
</reference>
<dbReference type="PANTHER" id="PTHR33392">
    <property type="entry name" value="POLYISOPRENYL-TEICHOIC ACID--PEPTIDOGLYCAN TEICHOIC ACID TRANSFERASE TAGU"/>
    <property type="match status" value="1"/>
</dbReference>
<dbReference type="Pfam" id="PF13399">
    <property type="entry name" value="LytR_C"/>
    <property type="match status" value="1"/>
</dbReference>
<dbReference type="EMBL" id="CP021417">
    <property type="protein sequence ID" value="ARU45640.1"/>
    <property type="molecule type" value="Genomic_DNA"/>
</dbReference>
<evidence type="ECO:0000313" key="7">
    <source>
        <dbReference type="Proteomes" id="UP000195652"/>
    </source>
</evidence>
<evidence type="ECO:0000256" key="1">
    <source>
        <dbReference type="ARBA" id="ARBA00006068"/>
    </source>
</evidence>
<accession>A0A7Y4LJY0</accession>
<proteinExistence type="inferred from homology"/>
<dbReference type="GeneID" id="75007251"/>
<reference evidence="6 7" key="4">
    <citation type="journal article" date="2020" name="PLoS ONE">
        <title>Taxonomic classification of strain PO100/5 shows a broader geographic distribution and genetic markers of the recently described Corynebacterium silvaticum.</title>
        <authorList>
            <person name="Viana M.V.C."/>
            <person name="Profeta R."/>
            <person name="da Silva A.L."/>
            <person name="Hurtado R."/>
            <person name="Cerqueira J.C."/>
            <person name="Ribeiro B.F.S."/>
            <person name="Almeida M.O."/>
            <person name="Morais-Rodrigues F."/>
            <person name="Soares S.C."/>
            <person name="Oliveira M."/>
            <person name="Tavares L."/>
            <person name="Figueiredo H."/>
            <person name="Wattam A.R."/>
            <person name="Barh D."/>
            <person name="Ghosh P."/>
            <person name="Silva A."/>
            <person name="Azevedo V."/>
        </authorList>
    </citation>
    <scope>NUCLEOTIDE SEQUENCE [LARGE SCALE GENOMIC DNA]</scope>
    <source>
        <strain evidence="6 7">PO100/5</strain>
    </source>
</reference>
<keyword evidence="3" id="KW-0812">Transmembrane</keyword>
<dbReference type="Proteomes" id="UP000195652">
    <property type="component" value="Chromosome"/>
</dbReference>
<dbReference type="InterPro" id="IPR004474">
    <property type="entry name" value="LytR_CpsA_psr"/>
</dbReference>
<reference evidence="6 7" key="3">
    <citation type="journal article" date="2020" name="Int. J. Syst. Evol. Microbiol.">
        <title>Corynebacterium silvaticum sp. nov., a unique group of NTTB corynebacteria in wild boar and roe deer.</title>
        <authorList>
            <person name="Dangel A."/>
            <person name="Berger A."/>
            <person name="Rau J."/>
            <person name="Eisenberg T."/>
            <person name="Kampfer P."/>
            <person name="Margos G."/>
            <person name="Contzen M."/>
            <person name="Busse H.J."/>
            <person name="Konrad R."/>
            <person name="Peters M."/>
            <person name="Sting R."/>
            <person name="Sing A."/>
        </authorList>
    </citation>
    <scope>NUCLEOTIDE SEQUENCE [LARGE SCALE GENOMIC DNA]</scope>
    <source>
        <strain evidence="6 7">PO100/5</strain>
    </source>
</reference>
<dbReference type="OrthoDB" id="9782542at2"/>
<feature type="compositionally biased region" description="Basic and acidic residues" evidence="2">
    <location>
        <begin position="1"/>
        <end position="10"/>
    </location>
</feature>
<keyword evidence="3" id="KW-0472">Membrane</keyword>
<dbReference type="NCBIfam" id="TIGR00350">
    <property type="entry name" value="lytR_cpsA_psr"/>
    <property type="match status" value="1"/>
</dbReference>
<sequence>MTDKYRRNRDIQAPPSAMPDTKQMGPRPVKIFLALISSIVLVISGAGYFTIGKLGSTVASAGNLSLGGDKGMKEAADGATDVLLVGSDSRTDAQGNPLSPQEIELLHAGDEENDNTDTIMVIRIPNDGSSATAISIPRDTYVHDNNLGNLKINGVYKNYKDKEATKLLSEGISDQKTLDERSKQAGRQALIGAVSDLTGITVDHYAEVGLLGFVLLTEAVGGVEVCLNNSVKDEYSGADFGAGRQTLKGGQALAFVRQRHGLPRGDLDRIVRQQAFMASLVNKVLSSGTLTNPQKLSDMGKAVERSVVIDQNWDVMSFANQLQNLAGGNVRFNTIPVTSIDGTGDYGESVVTVDVQQVHKFFDQLLNGGPKEGPSSQTSPEPADHTAHPNTTVDVLNATTTSGLAAEVAGHLKTKGYTIAETGNAPEGLYSHSQILAADPETDDAKHLSQELGGIPVVQHSGLDPHSYVVVAAGDYSGPKSAESTTSTSSATSVVGQPGADEGQAIVSPEIDAGGNGPRCVN</sequence>
<comment type="similarity">
    <text evidence="1">Belongs to the LytR/CpsA/Psr (LCP) family.</text>
</comment>
<dbReference type="InterPro" id="IPR027381">
    <property type="entry name" value="LytR/CpsA/Psr_C"/>
</dbReference>
<feature type="region of interest" description="Disordered" evidence="2">
    <location>
        <begin position="365"/>
        <end position="390"/>
    </location>
</feature>
<organism evidence="6 7">
    <name type="scientific">Corynebacterium silvaticum</name>
    <dbReference type="NCBI Taxonomy" id="2320431"/>
    <lineage>
        <taxon>Bacteria</taxon>
        <taxon>Bacillati</taxon>
        <taxon>Actinomycetota</taxon>
        <taxon>Actinomycetes</taxon>
        <taxon>Mycobacteriales</taxon>
        <taxon>Corynebacteriaceae</taxon>
        <taxon>Corynebacterium</taxon>
    </lineage>
</organism>
<evidence type="ECO:0000313" key="6">
    <source>
        <dbReference type="EMBL" id="ARU45640.1"/>
    </source>
</evidence>
<name>A0A7Y4LJY0_9CORY</name>
<feature type="transmembrane region" description="Helical" evidence="3">
    <location>
        <begin position="31"/>
        <end position="51"/>
    </location>
</feature>
<evidence type="ECO:0000259" key="4">
    <source>
        <dbReference type="Pfam" id="PF03816"/>
    </source>
</evidence>
<evidence type="ECO:0000259" key="5">
    <source>
        <dbReference type="Pfam" id="PF13399"/>
    </source>
</evidence>
<dbReference type="Gene3D" id="3.30.70.2390">
    <property type="match status" value="1"/>
</dbReference>
<gene>
    <name evidence="6" type="ORF">CBE74_03015</name>
</gene>
<dbReference type="InterPro" id="IPR050922">
    <property type="entry name" value="LytR/CpsA/Psr_CW_biosynth"/>
</dbReference>
<dbReference type="RefSeq" id="WP_087453490.1">
    <property type="nucleotide sequence ID" value="NZ_CP021417.2"/>
</dbReference>
<dbReference type="AlphaFoldDB" id="A0A7Y4LJY0"/>
<feature type="compositionally biased region" description="Low complexity" evidence="2">
    <location>
        <begin position="481"/>
        <end position="493"/>
    </location>
</feature>
<feature type="domain" description="Cell envelope-related transcriptional attenuator" evidence="4">
    <location>
        <begin position="115"/>
        <end position="285"/>
    </location>
</feature>
<protein>
    <submittedName>
        <fullName evidence="6">LCP family protein</fullName>
    </submittedName>
</protein>
<dbReference type="PANTHER" id="PTHR33392:SF6">
    <property type="entry name" value="POLYISOPRENYL-TEICHOIC ACID--PEPTIDOGLYCAN TEICHOIC ACID TRANSFERASE TAGU"/>
    <property type="match status" value="1"/>
</dbReference>
<feature type="domain" description="LytR/CpsA/Psr regulator C-terminal" evidence="5">
    <location>
        <begin position="391"/>
        <end position="474"/>
    </location>
</feature>
<feature type="region of interest" description="Disordered" evidence="2">
    <location>
        <begin position="1"/>
        <end position="23"/>
    </location>
</feature>
<reference evidence="6 7" key="2">
    <citation type="journal article" date="2020" name="Antonie Van Leeuwenhoek">
        <title>Phylogenomic characterisation of a novel corynebacterial species pathogenic to animals.</title>
        <authorList>
            <person name="Moller J."/>
            <person name="Musella L."/>
            <person name="Melnikov V."/>
            <person name="Geissdorfer W."/>
            <person name="Burkovski A."/>
            <person name="Sangal V."/>
        </authorList>
    </citation>
    <scope>NUCLEOTIDE SEQUENCE [LARGE SCALE GENOMIC DNA]</scope>
    <source>
        <strain evidence="6 7">PO100/5</strain>
    </source>
</reference>